<reference evidence="14 15" key="1">
    <citation type="submission" date="2018-06" db="EMBL/GenBank/DDBJ databases">
        <authorList>
            <consortium name="Pathogen Informatics"/>
            <person name="Doyle S."/>
        </authorList>
    </citation>
    <scope>NUCLEOTIDE SEQUENCE [LARGE SCALE GENOMIC DNA]</scope>
    <source>
        <strain evidence="14 15">NCTC11388</strain>
    </source>
</reference>
<evidence type="ECO:0000256" key="7">
    <source>
        <dbReference type="ARBA" id="ARBA00023136"/>
    </source>
</evidence>
<dbReference type="GO" id="GO:0015344">
    <property type="term" value="F:siderophore uptake transmembrane transporter activity"/>
    <property type="evidence" value="ECO:0007669"/>
    <property type="project" value="TreeGrafter"/>
</dbReference>
<dbReference type="PANTHER" id="PTHR30069">
    <property type="entry name" value="TONB-DEPENDENT OUTER MEMBRANE RECEPTOR"/>
    <property type="match status" value="1"/>
</dbReference>
<dbReference type="InterPro" id="IPR012910">
    <property type="entry name" value="Plug_dom"/>
</dbReference>
<keyword evidence="4 10" id="KW-0812">Transmembrane</keyword>
<dbReference type="InterPro" id="IPR039426">
    <property type="entry name" value="TonB-dep_rcpt-like"/>
</dbReference>
<gene>
    <name evidence="14" type="primary">btuB_1</name>
    <name evidence="14" type="ORF">NCTC11388_02038</name>
</gene>
<dbReference type="Gene3D" id="2.40.170.20">
    <property type="entry name" value="TonB-dependent receptor, beta-barrel domain"/>
    <property type="match status" value="1"/>
</dbReference>
<keyword evidence="9 10" id="KW-0998">Cell outer membrane</keyword>
<dbReference type="InterPro" id="IPR008969">
    <property type="entry name" value="CarboxyPept-like_regulatory"/>
</dbReference>
<evidence type="ECO:0000259" key="13">
    <source>
        <dbReference type="Pfam" id="PF07715"/>
    </source>
</evidence>
<keyword evidence="6 11" id="KW-0798">TonB box</keyword>
<protein>
    <submittedName>
        <fullName evidence="14">Outer membrane cobalamin translocator</fullName>
    </submittedName>
</protein>
<evidence type="ECO:0000313" key="14">
    <source>
        <dbReference type="EMBL" id="SUJ10206.1"/>
    </source>
</evidence>
<evidence type="ECO:0000256" key="9">
    <source>
        <dbReference type="ARBA" id="ARBA00023237"/>
    </source>
</evidence>
<dbReference type="SUPFAM" id="SSF49464">
    <property type="entry name" value="Carboxypeptidase regulatory domain-like"/>
    <property type="match status" value="1"/>
</dbReference>
<dbReference type="Proteomes" id="UP000254893">
    <property type="component" value="Unassembled WGS sequence"/>
</dbReference>
<dbReference type="GO" id="GO:0044718">
    <property type="term" value="P:siderophore transmembrane transport"/>
    <property type="evidence" value="ECO:0007669"/>
    <property type="project" value="TreeGrafter"/>
</dbReference>
<evidence type="ECO:0000256" key="8">
    <source>
        <dbReference type="ARBA" id="ARBA00023170"/>
    </source>
</evidence>
<comment type="subcellular location">
    <subcellularLocation>
        <location evidence="1 10">Cell outer membrane</location>
        <topology evidence="1 10">Multi-pass membrane protein</topology>
    </subcellularLocation>
</comment>
<accession>A0A380BZT2</accession>
<comment type="similarity">
    <text evidence="10 11">Belongs to the TonB-dependent receptor family.</text>
</comment>
<dbReference type="InterPro" id="IPR037066">
    <property type="entry name" value="Plug_dom_sf"/>
</dbReference>
<dbReference type="AlphaFoldDB" id="A0A380BZT2"/>
<dbReference type="EMBL" id="UGYW01000002">
    <property type="protein sequence ID" value="SUJ10206.1"/>
    <property type="molecule type" value="Genomic_DNA"/>
</dbReference>
<dbReference type="Pfam" id="PF00593">
    <property type="entry name" value="TonB_dep_Rec_b-barrel"/>
    <property type="match status" value="1"/>
</dbReference>
<dbReference type="Gene3D" id="2.60.40.1120">
    <property type="entry name" value="Carboxypeptidase-like, regulatory domain"/>
    <property type="match status" value="1"/>
</dbReference>
<evidence type="ECO:0000256" key="3">
    <source>
        <dbReference type="ARBA" id="ARBA00022452"/>
    </source>
</evidence>
<dbReference type="GO" id="GO:0009279">
    <property type="term" value="C:cell outer membrane"/>
    <property type="evidence" value="ECO:0007669"/>
    <property type="project" value="UniProtKB-SubCell"/>
</dbReference>
<feature type="domain" description="TonB-dependent receptor-like beta-barrel" evidence="12">
    <location>
        <begin position="395"/>
        <end position="770"/>
    </location>
</feature>
<evidence type="ECO:0000256" key="1">
    <source>
        <dbReference type="ARBA" id="ARBA00004571"/>
    </source>
</evidence>
<sequence length="797" mass="89729">MSYLKTVWYIIFASISIISVAQQRNEVKGRIVNNTNEGIPDASIQIQNSTIGTKSIENGDFKISGLADGQHVILISAVGFKKTSVKINTTSIPAILRISLEKDLNKLSEVNINGKTQSKKIKETGLNVNIIETRQYANTNADINQILNRSTGVRIREQGGLGSDFTFSLNGLSGNYIKFFIDGIPIESFGSGMTLNNMPVNIAERIEVYKGVIPAHLGSDALGGAVNIVTNRDKKKFMDVSYSYGSFNTHRAAVSGGFKDKNGIMVNVNSYYNYSDNDYLMKSNPKANFYLTVPNLQDDSRFDTLATARRFHDQYRSAMGQLEVGVADKKWADVAVLGITYNDVYKQQQTGATQEKVIGLVDNKSHSITPSIRYRKNRLFTDNLSATLFSNINISKGVITDTSSYAPFFWNGKAREYRPNAGEFNSSKSISHDKSYNTLTQANLNYAPVKNHILNLNYNLNINQRERFNEIDPYNQYYNKTNKIARHILGLNYQQNLFGDKWVNSYFLKNYTLSGKVDDVSGKSTRESSSFTGYGIASSYTIFGGFGIKASYEHAYRLPTFTELYGNGIEIEGNPNLKPANSDNYNLNFFYNTAFGDHSLSFDASAFYRNAKDYIISQQYEEGSNGSKSQSKNQGGVKINGADFEAKYTYQSWLKAMVNMSYYNAQNREKYIKGTENRVDITYGSRTPNEPWLYGNADVSALFRNPLGTKESSLVVNYYLQFVNSYSLSWSKLGGKQTKDYIPEQWLNNLAVTYSMKNNKYHITLEGKNLTDQIAYDVFKQQKPGRSFSVKLRYSIQ</sequence>
<keyword evidence="5" id="KW-0732">Signal</keyword>
<evidence type="ECO:0000313" key="15">
    <source>
        <dbReference type="Proteomes" id="UP000254893"/>
    </source>
</evidence>
<keyword evidence="8" id="KW-0675">Receptor</keyword>
<organism evidence="14 15">
    <name type="scientific">Sphingobacterium spiritivorum</name>
    <name type="common">Flavobacterium spiritivorum</name>
    <dbReference type="NCBI Taxonomy" id="258"/>
    <lineage>
        <taxon>Bacteria</taxon>
        <taxon>Pseudomonadati</taxon>
        <taxon>Bacteroidota</taxon>
        <taxon>Sphingobacteriia</taxon>
        <taxon>Sphingobacteriales</taxon>
        <taxon>Sphingobacteriaceae</taxon>
        <taxon>Sphingobacterium</taxon>
    </lineage>
</organism>
<dbReference type="RefSeq" id="WP_115170012.1">
    <property type="nucleotide sequence ID" value="NZ_UGYW01000002.1"/>
</dbReference>
<dbReference type="InterPro" id="IPR000531">
    <property type="entry name" value="Beta-barrel_TonB"/>
</dbReference>
<keyword evidence="2 10" id="KW-0813">Transport</keyword>
<evidence type="ECO:0000256" key="10">
    <source>
        <dbReference type="PROSITE-ProRule" id="PRU01360"/>
    </source>
</evidence>
<feature type="domain" description="TonB-dependent receptor plug" evidence="13">
    <location>
        <begin position="121"/>
        <end position="225"/>
    </location>
</feature>
<keyword evidence="7 10" id="KW-0472">Membrane</keyword>
<name>A0A380BZT2_SPHSI</name>
<dbReference type="Pfam" id="PF13715">
    <property type="entry name" value="CarbopepD_reg_2"/>
    <property type="match status" value="1"/>
</dbReference>
<evidence type="ECO:0000256" key="6">
    <source>
        <dbReference type="ARBA" id="ARBA00023077"/>
    </source>
</evidence>
<evidence type="ECO:0000256" key="11">
    <source>
        <dbReference type="RuleBase" id="RU003357"/>
    </source>
</evidence>
<evidence type="ECO:0000259" key="12">
    <source>
        <dbReference type="Pfam" id="PF00593"/>
    </source>
</evidence>
<evidence type="ECO:0000256" key="4">
    <source>
        <dbReference type="ARBA" id="ARBA00022692"/>
    </source>
</evidence>
<dbReference type="PROSITE" id="PS52016">
    <property type="entry name" value="TONB_DEPENDENT_REC_3"/>
    <property type="match status" value="1"/>
</dbReference>
<keyword evidence="3 10" id="KW-1134">Transmembrane beta strand</keyword>
<proteinExistence type="inferred from homology"/>
<dbReference type="PANTHER" id="PTHR30069:SF29">
    <property type="entry name" value="HEMOGLOBIN AND HEMOGLOBIN-HAPTOGLOBIN-BINDING PROTEIN 1-RELATED"/>
    <property type="match status" value="1"/>
</dbReference>
<dbReference type="Pfam" id="PF07715">
    <property type="entry name" value="Plug"/>
    <property type="match status" value="1"/>
</dbReference>
<dbReference type="SUPFAM" id="SSF56935">
    <property type="entry name" value="Porins"/>
    <property type="match status" value="1"/>
</dbReference>
<evidence type="ECO:0000256" key="5">
    <source>
        <dbReference type="ARBA" id="ARBA00022729"/>
    </source>
</evidence>
<dbReference type="Gene3D" id="2.170.130.10">
    <property type="entry name" value="TonB-dependent receptor, plug domain"/>
    <property type="match status" value="1"/>
</dbReference>
<dbReference type="InterPro" id="IPR036942">
    <property type="entry name" value="Beta-barrel_TonB_sf"/>
</dbReference>
<evidence type="ECO:0000256" key="2">
    <source>
        <dbReference type="ARBA" id="ARBA00022448"/>
    </source>
</evidence>